<feature type="domain" description="HTH crp-type" evidence="1">
    <location>
        <begin position="16"/>
        <end position="65"/>
    </location>
</feature>
<accession>A0A7J2TK90</accession>
<dbReference type="PANTHER" id="PTHR43704:SF2">
    <property type="entry name" value="HTH CRP-TYPE DOMAIN-CONTAINING PROTEIN"/>
    <property type="match status" value="1"/>
</dbReference>
<dbReference type="SUPFAM" id="SSF46785">
    <property type="entry name" value="Winged helix' DNA-binding domain"/>
    <property type="match status" value="1"/>
</dbReference>
<organism evidence="2">
    <name type="scientific">Archaeoglobus fulgidus</name>
    <dbReference type="NCBI Taxonomy" id="2234"/>
    <lineage>
        <taxon>Archaea</taxon>
        <taxon>Methanobacteriati</taxon>
        <taxon>Methanobacteriota</taxon>
        <taxon>Archaeoglobi</taxon>
        <taxon>Archaeoglobales</taxon>
        <taxon>Archaeoglobaceae</taxon>
        <taxon>Archaeoglobus</taxon>
    </lineage>
</organism>
<dbReference type="GO" id="GO:0003677">
    <property type="term" value="F:DNA binding"/>
    <property type="evidence" value="ECO:0007669"/>
    <property type="project" value="InterPro"/>
</dbReference>
<dbReference type="PANTHER" id="PTHR43704">
    <property type="entry name" value="BSR5907 PROTEIN"/>
    <property type="match status" value="1"/>
</dbReference>
<dbReference type="EMBL" id="DSLA01000084">
    <property type="protein sequence ID" value="HEH35574.1"/>
    <property type="molecule type" value="Genomic_DNA"/>
</dbReference>
<dbReference type="InterPro" id="IPR012015">
    <property type="entry name" value="UCP_HTH_arc"/>
</dbReference>
<comment type="caution">
    <text evidence="2">The sequence shown here is derived from an EMBL/GenBank/DDBJ whole genome shotgun (WGS) entry which is preliminary data.</text>
</comment>
<dbReference type="PIRSF" id="PIRSF004955">
    <property type="entry name" value="HTH_arch"/>
    <property type="match status" value="1"/>
</dbReference>
<protein>
    <submittedName>
        <fullName evidence="2">Winged helix-turn-helix transcriptional regulator</fullName>
    </submittedName>
</protein>
<dbReference type="InterPro" id="IPR057161">
    <property type="entry name" value="DUF7839"/>
</dbReference>
<dbReference type="InterPro" id="IPR012318">
    <property type="entry name" value="HTH_CRP"/>
</dbReference>
<dbReference type="SMART" id="SM00419">
    <property type="entry name" value="HTH_CRP"/>
    <property type="match status" value="1"/>
</dbReference>
<evidence type="ECO:0000259" key="1">
    <source>
        <dbReference type="SMART" id="SM00419"/>
    </source>
</evidence>
<dbReference type="Pfam" id="PF25211">
    <property type="entry name" value="DUF7839"/>
    <property type="match status" value="1"/>
</dbReference>
<dbReference type="InterPro" id="IPR036388">
    <property type="entry name" value="WH-like_DNA-bd_sf"/>
</dbReference>
<dbReference type="Pfam" id="PF13412">
    <property type="entry name" value="HTH_24"/>
    <property type="match status" value="1"/>
</dbReference>
<gene>
    <name evidence="2" type="ORF">ENP88_05400</name>
</gene>
<evidence type="ECO:0000313" key="2">
    <source>
        <dbReference type="EMBL" id="HEH35574.1"/>
    </source>
</evidence>
<dbReference type="CDD" id="cd00092">
    <property type="entry name" value="HTH_CRP"/>
    <property type="match status" value="1"/>
</dbReference>
<dbReference type="InterPro" id="IPR036390">
    <property type="entry name" value="WH_DNA-bd_sf"/>
</dbReference>
<reference evidence="2" key="1">
    <citation type="journal article" date="2020" name="mSystems">
        <title>Genome- and Community-Level Interaction Insights into Carbon Utilization and Element Cycling Functions of Hydrothermarchaeota in Hydrothermal Sediment.</title>
        <authorList>
            <person name="Zhou Z."/>
            <person name="Liu Y."/>
            <person name="Xu W."/>
            <person name="Pan J."/>
            <person name="Luo Z.H."/>
            <person name="Li M."/>
        </authorList>
    </citation>
    <scope>NUCLEOTIDE SEQUENCE [LARGE SCALE GENOMIC DNA]</scope>
    <source>
        <strain evidence="2">SpSt-26</strain>
    </source>
</reference>
<sequence length="253" mass="28661">MILRERKDTVQLLILTELMLNPECNQREIAKKLNLTPQAISEYFKELVSEGFIRVVHRGYYEITKKGEDWLTKNLLDLHIFTEEMLKKLYSKTIVAIAAEDIEENSSIRYWFEDGLIFARKDENGNGIALMSAKKGEDILLKPTGSFEAPRKGEIIVAKVPDIAEGGSRKANIEKLRELIKSRRRSLVLAMGIEALVSCRKAGVEPIFFGAKEVCVEASHHGCEVIVVCTESLVNDLTRTLIEEGLKFDIMDF</sequence>
<dbReference type="AlphaFoldDB" id="A0A7J2TK90"/>
<dbReference type="GO" id="GO:0006355">
    <property type="term" value="P:regulation of DNA-templated transcription"/>
    <property type="evidence" value="ECO:0007669"/>
    <property type="project" value="InterPro"/>
</dbReference>
<proteinExistence type="predicted"/>
<name>A0A7J2TK90_ARCFL</name>
<dbReference type="Gene3D" id="1.10.10.10">
    <property type="entry name" value="Winged helix-like DNA-binding domain superfamily/Winged helix DNA-binding domain"/>
    <property type="match status" value="1"/>
</dbReference>